<proteinExistence type="inferred from homology"/>
<dbReference type="PROSITE" id="PS51217">
    <property type="entry name" value="UVRD_HELICASE_CTER"/>
    <property type="match status" value="1"/>
</dbReference>
<evidence type="ECO:0000313" key="14">
    <source>
        <dbReference type="EMBL" id="ASA22735.1"/>
    </source>
</evidence>
<keyword evidence="6" id="KW-0238">DNA-binding</keyword>
<comment type="catalytic activity">
    <reaction evidence="8">
        <text>Couples ATP hydrolysis with the unwinding of duplex DNA by translocating in the 3'-5' direction.</text>
        <dbReference type="EC" id="5.6.2.4"/>
    </reaction>
</comment>
<evidence type="ECO:0000256" key="3">
    <source>
        <dbReference type="ARBA" id="ARBA00022801"/>
    </source>
</evidence>
<reference evidence="14 15" key="1">
    <citation type="submission" date="2017-06" db="EMBL/GenBank/DDBJ databases">
        <title>Complete genome sequence of Paenibacillus donghaensis KCTC 13049T isolated from East Sea sediment, South Korea.</title>
        <authorList>
            <person name="Jung B.K."/>
            <person name="Hong S.-J."/>
            <person name="Shin J.-H."/>
        </authorList>
    </citation>
    <scope>NUCLEOTIDE SEQUENCE [LARGE SCALE GENOMIC DNA]</scope>
    <source>
        <strain evidence="14 15">KCTC 13049</strain>
    </source>
</reference>
<organism evidence="14 15">
    <name type="scientific">Paenibacillus donghaensis</name>
    <dbReference type="NCBI Taxonomy" id="414771"/>
    <lineage>
        <taxon>Bacteria</taxon>
        <taxon>Bacillati</taxon>
        <taxon>Bacillota</taxon>
        <taxon>Bacilli</taxon>
        <taxon>Bacillales</taxon>
        <taxon>Paenibacillaceae</taxon>
        <taxon>Paenibacillus</taxon>
    </lineage>
</organism>
<gene>
    <name evidence="14" type="ORF">B9T62_19200</name>
</gene>
<dbReference type="RefSeq" id="WP_087916733.1">
    <property type="nucleotide sequence ID" value="NZ_CP021780.1"/>
</dbReference>
<keyword evidence="3 11" id="KW-0378">Hydrolase</keyword>
<evidence type="ECO:0000256" key="8">
    <source>
        <dbReference type="ARBA" id="ARBA00034617"/>
    </source>
</evidence>
<feature type="domain" description="UvrD-like helicase ATP-binding" evidence="12">
    <location>
        <begin position="2"/>
        <end position="264"/>
    </location>
</feature>
<comment type="catalytic activity">
    <reaction evidence="10">
        <text>ATP + H2O = ADP + phosphate + H(+)</text>
        <dbReference type="Rhea" id="RHEA:13065"/>
        <dbReference type="ChEBI" id="CHEBI:15377"/>
        <dbReference type="ChEBI" id="CHEBI:15378"/>
        <dbReference type="ChEBI" id="CHEBI:30616"/>
        <dbReference type="ChEBI" id="CHEBI:43474"/>
        <dbReference type="ChEBI" id="CHEBI:456216"/>
        <dbReference type="EC" id="5.6.2.4"/>
    </reaction>
</comment>
<evidence type="ECO:0000259" key="12">
    <source>
        <dbReference type="PROSITE" id="PS51198"/>
    </source>
</evidence>
<dbReference type="Pfam" id="PF00580">
    <property type="entry name" value="UvrD-helicase"/>
    <property type="match status" value="1"/>
</dbReference>
<sequence length="591" mass="69171">MIKFNPGQLLAINHHTQPAAVIAGAGSGKSTVLIERIRNLIETHFVSEQDILAISFTSNTADELKKKLKKMGYVDVNIGTFHAVCGRLLAKENIFVTFDKMIKEWQIEKLFVGSGNEKIDTKDIIGFISYQKNYLRTYTDEFMVKESNYSEIELRRYFKLYEEFKNKNGLHDFDDYMIMCLDMLKKNPNKYTYEFVLVDEHQDSNLVQNLLLKELCKSNNMFCVFDYRQALYTFRGSNPEYCMNFADEWKDSTVINLDINYRSARNIVDKANGFIKRYYGDYEHYSDAIAHNQKDGSIKIYTSANREQEGIRVANQIEKLIAEQGNPKEIAVLYRLNAHSVFVENELKKKDIEYDITNDGSFFKRKEIAGILAYMKLIINPHDDGAFLEMFKLRNQPLAYFPEKLLTEMKKFSGVNDMSMYETLINMKYSDYRQAKSAEQFEGYINRLRLQKDKNISAEHLVENIIKVFQMEEYIVDKYKNKEDREERLESLEVLKTFVKSNSPEKFIAYVSNTKRKNKENCVKLMSIHASKGLEFDNIFVVGVEDKKFPHEKSDLIDEARLFYVGVTRARENLVVSEIGERNRFVEEYIK</sequence>
<dbReference type="Gene3D" id="1.10.10.160">
    <property type="match status" value="1"/>
</dbReference>
<dbReference type="InterPro" id="IPR014016">
    <property type="entry name" value="UvrD-like_ATP-bd"/>
</dbReference>
<dbReference type="EC" id="5.6.2.4" evidence="9"/>
<keyword evidence="15" id="KW-1185">Reference proteome</keyword>
<dbReference type="InterPro" id="IPR014017">
    <property type="entry name" value="DNA_helicase_UvrD-like_C"/>
</dbReference>
<keyword evidence="7" id="KW-0413">Isomerase</keyword>
<dbReference type="KEGG" id="pdh:B9T62_19200"/>
<dbReference type="GO" id="GO:0003677">
    <property type="term" value="F:DNA binding"/>
    <property type="evidence" value="ECO:0007669"/>
    <property type="project" value="UniProtKB-KW"/>
</dbReference>
<dbReference type="InterPro" id="IPR027417">
    <property type="entry name" value="P-loop_NTPase"/>
</dbReference>
<evidence type="ECO:0000256" key="9">
    <source>
        <dbReference type="ARBA" id="ARBA00034808"/>
    </source>
</evidence>
<evidence type="ECO:0000259" key="13">
    <source>
        <dbReference type="PROSITE" id="PS51217"/>
    </source>
</evidence>
<dbReference type="PANTHER" id="PTHR11070">
    <property type="entry name" value="UVRD / RECB / PCRA DNA HELICASE FAMILY MEMBER"/>
    <property type="match status" value="1"/>
</dbReference>
<dbReference type="InterPro" id="IPR000212">
    <property type="entry name" value="DNA_helicase_UvrD/REP"/>
</dbReference>
<evidence type="ECO:0000256" key="1">
    <source>
        <dbReference type="ARBA" id="ARBA00009922"/>
    </source>
</evidence>
<keyword evidence="4 11" id="KW-0347">Helicase</keyword>
<name>A0A2Z2KFH1_9BACL</name>
<evidence type="ECO:0000256" key="7">
    <source>
        <dbReference type="ARBA" id="ARBA00023235"/>
    </source>
</evidence>
<comment type="similarity">
    <text evidence="1">Belongs to the helicase family. UvrD subfamily.</text>
</comment>
<keyword evidence="5 11" id="KW-0067">ATP-binding</keyword>
<dbReference type="Gene3D" id="3.40.50.300">
    <property type="entry name" value="P-loop containing nucleotide triphosphate hydrolases"/>
    <property type="match status" value="2"/>
</dbReference>
<dbReference type="CDD" id="cd17932">
    <property type="entry name" value="DEXQc_UvrD"/>
    <property type="match status" value="1"/>
</dbReference>
<accession>A0A2Z2KFH1</accession>
<dbReference type="PROSITE" id="PS51198">
    <property type="entry name" value="UVRD_HELICASE_ATP_BIND"/>
    <property type="match status" value="1"/>
</dbReference>
<evidence type="ECO:0000313" key="15">
    <source>
        <dbReference type="Proteomes" id="UP000249890"/>
    </source>
</evidence>
<dbReference type="AlphaFoldDB" id="A0A2Z2KFH1"/>
<keyword evidence="2 11" id="KW-0547">Nucleotide-binding</keyword>
<dbReference type="EMBL" id="CP021780">
    <property type="protein sequence ID" value="ASA22735.1"/>
    <property type="molecule type" value="Genomic_DNA"/>
</dbReference>
<dbReference type="GO" id="GO:0043138">
    <property type="term" value="F:3'-5' DNA helicase activity"/>
    <property type="evidence" value="ECO:0007669"/>
    <property type="project" value="UniProtKB-EC"/>
</dbReference>
<dbReference type="GO" id="GO:0016887">
    <property type="term" value="F:ATP hydrolysis activity"/>
    <property type="evidence" value="ECO:0007669"/>
    <property type="project" value="RHEA"/>
</dbReference>
<dbReference type="SUPFAM" id="SSF52540">
    <property type="entry name" value="P-loop containing nucleoside triphosphate hydrolases"/>
    <property type="match status" value="1"/>
</dbReference>
<feature type="domain" description="UvrD-like helicase C-terminal" evidence="13">
    <location>
        <begin position="265"/>
        <end position="533"/>
    </location>
</feature>
<dbReference type="Gene3D" id="1.10.486.10">
    <property type="entry name" value="PCRA, domain 4"/>
    <property type="match status" value="1"/>
</dbReference>
<evidence type="ECO:0000256" key="2">
    <source>
        <dbReference type="ARBA" id="ARBA00022741"/>
    </source>
</evidence>
<dbReference type="GO" id="GO:0000725">
    <property type="term" value="P:recombinational repair"/>
    <property type="evidence" value="ECO:0007669"/>
    <property type="project" value="TreeGrafter"/>
</dbReference>
<evidence type="ECO:0000256" key="10">
    <source>
        <dbReference type="ARBA" id="ARBA00048988"/>
    </source>
</evidence>
<dbReference type="Pfam" id="PF13361">
    <property type="entry name" value="UvrD_C"/>
    <property type="match status" value="1"/>
</dbReference>
<dbReference type="OrthoDB" id="9810135at2"/>
<dbReference type="PANTHER" id="PTHR11070:SF2">
    <property type="entry name" value="ATP-DEPENDENT DNA HELICASE SRS2"/>
    <property type="match status" value="1"/>
</dbReference>
<feature type="binding site" evidence="11">
    <location>
        <begin position="23"/>
        <end position="30"/>
    </location>
    <ligand>
        <name>ATP</name>
        <dbReference type="ChEBI" id="CHEBI:30616"/>
    </ligand>
</feature>
<dbReference type="GO" id="GO:0005524">
    <property type="term" value="F:ATP binding"/>
    <property type="evidence" value="ECO:0007669"/>
    <property type="project" value="UniProtKB-UniRule"/>
</dbReference>
<dbReference type="InterPro" id="IPR013986">
    <property type="entry name" value="DExx_box_DNA_helicase_dom_sf"/>
</dbReference>
<protein>
    <recommendedName>
        <fullName evidence="9">DNA 3'-5' helicase</fullName>
        <ecNumber evidence="9">5.6.2.4</ecNumber>
    </recommendedName>
</protein>
<dbReference type="Proteomes" id="UP000249890">
    <property type="component" value="Chromosome"/>
</dbReference>
<evidence type="ECO:0000256" key="6">
    <source>
        <dbReference type="ARBA" id="ARBA00023125"/>
    </source>
</evidence>
<evidence type="ECO:0000256" key="11">
    <source>
        <dbReference type="PROSITE-ProRule" id="PRU00560"/>
    </source>
</evidence>
<evidence type="ECO:0000256" key="5">
    <source>
        <dbReference type="ARBA" id="ARBA00022840"/>
    </source>
</evidence>
<evidence type="ECO:0000256" key="4">
    <source>
        <dbReference type="ARBA" id="ARBA00022806"/>
    </source>
</evidence>